<reference evidence="1" key="1">
    <citation type="journal article" date="2022" name="bioRxiv">
        <title>Sequencing and chromosome-scale assembly of the giantPleurodeles waltlgenome.</title>
        <authorList>
            <person name="Brown T."/>
            <person name="Elewa A."/>
            <person name="Iarovenko S."/>
            <person name="Subramanian E."/>
            <person name="Araus A.J."/>
            <person name="Petzold A."/>
            <person name="Susuki M."/>
            <person name="Suzuki K.-i.T."/>
            <person name="Hayashi T."/>
            <person name="Toyoda A."/>
            <person name="Oliveira C."/>
            <person name="Osipova E."/>
            <person name="Leigh N.D."/>
            <person name="Simon A."/>
            <person name="Yun M.H."/>
        </authorList>
    </citation>
    <scope>NUCLEOTIDE SEQUENCE</scope>
    <source>
        <strain evidence="1">20211129_DDA</strain>
        <tissue evidence="1">Liver</tissue>
    </source>
</reference>
<organism evidence="1 2">
    <name type="scientific">Pleurodeles waltl</name>
    <name type="common">Iberian ribbed newt</name>
    <dbReference type="NCBI Taxonomy" id="8319"/>
    <lineage>
        <taxon>Eukaryota</taxon>
        <taxon>Metazoa</taxon>
        <taxon>Chordata</taxon>
        <taxon>Craniata</taxon>
        <taxon>Vertebrata</taxon>
        <taxon>Euteleostomi</taxon>
        <taxon>Amphibia</taxon>
        <taxon>Batrachia</taxon>
        <taxon>Caudata</taxon>
        <taxon>Salamandroidea</taxon>
        <taxon>Salamandridae</taxon>
        <taxon>Pleurodelinae</taxon>
        <taxon>Pleurodeles</taxon>
    </lineage>
</organism>
<dbReference type="Proteomes" id="UP001066276">
    <property type="component" value="Chromosome 1_2"/>
</dbReference>
<name>A0AAV7W985_PLEWA</name>
<gene>
    <name evidence="1" type="ORF">NDU88_005013</name>
</gene>
<comment type="caution">
    <text evidence="1">The sequence shown here is derived from an EMBL/GenBank/DDBJ whole genome shotgun (WGS) entry which is preliminary data.</text>
</comment>
<dbReference type="AlphaFoldDB" id="A0AAV7W985"/>
<accession>A0AAV7W985</accession>
<protein>
    <submittedName>
        <fullName evidence="1">Uncharacterized protein</fullName>
    </submittedName>
</protein>
<proteinExistence type="predicted"/>
<keyword evidence="2" id="KW-1185">Reference proteome</keyword>
<evidence type="ECO:0000313" key="2">
    <source>
        <dbReference type="Proteomes" id="UP001066276"/>
    </source>
</evidence>
<evidence type="ECO:0000313" key="1">
    <source>
        <dbReference type="EMBL" id="KAJ1209639.1"/>
    </source>
</evidence>
<dbReference type="EMBL" id="JANPWB010000002">
    <property type="protein sequence ID" value="KAJ1209639.1"/>
    <property type="molecule type" value="Genomic_DNA"/>
</dbReference>
<sequence>MVLLGAGLVVAEVLFGLLRDGGGGSGDAKRLILERNNFLGAMGRVGAVGMGVEGEDVVVGESSVLSLGAGACAGGCREVDGCWVGDCLRLCGLEEGVTDTVGEDTGDVQMAVGVVTARVRTVLVGVVVMDVLADGGVHAGVSGDVTGREEGAEEEGDTEEAVAVGMSACGCCLGECLCDLWCLCLDELPLGVEVCAGWSVGVSGIGRGTGEWDWVDEVGGGRLDTGTIAAISAEARALNDR</sequence>